<dbReference type="RefSeq" id="WP_173680104.1">
    <property type="nucleotide sequence ID" value="NZ_JAAZWO010000035.1"/>
</dbReference>
<reference evidence="2 3" key="1">
    <citation type="submission" date="2020-04" db="EMBL/GenBank/DDBJ databases">
        <title>Genomic insights into acetone-butanol-ethanol (ABE) fermentation by sequencing solventogenic clostridia strains.</title>
        <authorList>
            <person name="Brown S."/>
        </authorList>
    </citation>
    <scope>NUCLEOTIDE SEQUENCE [LARGE SCALE GENOMIC DNA]</scope>
    <source>
        <strain evidence="2 3">DJ011</strain>
    </source>
</reference>
<keyword evidence="3" id="KW-1185">Reference proteome</keyword>
<keyword evidence="1" id="KW-0812">Transmembrane</keyword>
<gene>
    <name evidence="2" type="ORF">HGG79_18615</name>
</gene>
<evidence type="ECO:0000313" key="2">
    <source>
        <dbReference type="EMBL" id="MBC2399762.1"/>
    </source>
</evidence>
<sequence length="264" mass="29801">MKFSIIILCFVINIVICFGIPIGYLIYLIMKKRSGLKPFFIGILVFLISQVFLRIPIIQHVLPKIEWYNIMTAFYPIIYCVFLGVTAGLFEEIGRFLGFKLALKEKRSWFDGFSFGIGHGGIEAMIISGVSSIQNLLILISLHKGNYDASKFGISEEKIREMFKAVTGMDVLLGGIERIFAIIIHVGLTLLILYGINKKKKIYLWLAILIHGSIDAVVGILSTLGFNVYVVELWCGICAIALLIFSIKIRYKFKGDVYKNEEVI</sequence>
<keyword evidence="1" id="KW-1133">Transmembrane helix</keyword>
<dbReference type="Proteomes" id="UP000563151">
    <property type="component" value="Unassembled WGS sequence"/>
</dbReference>
<comment type="caution">
    <text evidence="2">The sequence shown here is derived from an EMBL/GenBank/DDBJ whole genome shotgun (WGS) entry which is preliminary data.</text>
</comment>
<dbReference type="InterPro" id="IPR011397">
    <property type="entry name" value="YhfC"/>
</dbReference>
<dbReference type="PIRSF" id="PIRSF033101">
    <property type="entry name" value="UCP033101"/>
    <property type="match status" value="1"/>
</dbReference>
<feature type="transmembrane region" description="Helical" evidence="1">
    <location>
        <begin position="228"/>
        <end position="247"/>
    </location>
</feature>
<feature type="transmembrane region" description="Helical" evidence="1">
    <location>
        <begin position="6"/>
        <end position="27"/>
    </location>
</feature>
<dbReference type="AlphaFoldDB" id="A0A923J206"/>
<protein>
    <submittedName>
        <fullName evidence="2">YhfC family intramembrane metalloprotease</fullName>
    </submittedName>
</protein>
<proteinExistence type="predicted"/>
<organism evidence="2 3">
    <name type="scientific">Clostridium tetanomorphum</name>
    <dbReference type="NCBI Taxonomy" id="1553"/>
    <lineage>
        <taxon>Bacteria</taxon>
        <taxon>Bacillati</taxon>
        <taxon>Bacillota</taxon>
        <taxon>Clostridia</taxon>
        <taxon>Eubacteriales</taxon>
        <taxon>Clostridiaceae</taxon>
        <taxon>Clostridium</taxon>
    </lineage>
</organism>
<feature type="transmembrane region" description="Helical" evidence="1">
    <location>
        <begin position="70"/>
        <end position="90"/>
    </location>
</feature>
<dbReference type="Pfam" id="PF10086">
    <property type="entry name" value="YhfC"/>
    <property type="match status" value="1"/>
</dbReference>
<evidence type="ECO:0000313" key="3">
    <source>
        <dbReference type="Proteomes" id="UP000563151"/>
    </source>
</evidence>
<keyword evidence="2" id="KW-0378">Hydrolase</keyword>
<feature type="transmembrane region" description="Helical" evidence="1">
    <location>
        <begin position="203"/>
        <end position="222"/>
    </location>
</feature>
<keyword evidence="2" id="KW-0482">Metalloprotease</keyword>
<keyword evidence="2" id="KW-0645">Protease</keyword>
<dbReference type="EMBL" id="JAAZWO010000035">
    <property type="protein sequence ID" value="MBC2399762.1"/>
    <property type="molecule type" value="Genomic_DNA"/>
</dbReference>
<evidence type="ECO:0000256" key="1">
    <source>
        <dbReference type="SAM" id="Phobius"/>
    </source>
</evidence>
<feature type="transmembrane region" description="Helical" evidence="1">
    <location>
        <begin position="179"/>
        <end position="196"/>
    </location>
</feature>
<feature type="transmembrane region" description="Helical" evidence="1">
    <location>
        <begin position="39"/>
        <end position="58"/>
    </location>
</feature>
<name>A0A923J206_CLOTT</name>
<dbReference type="GO" id="GO:0008237">
    <property type="term" value="F:metallopeptidase activity"/>
    <property type="evidence" value="ECO:0007669"/>
    <property type="project" value="UniProtKB-KW"/>
</dbReference>
<accession>A0A923J206</accession>
<keyword evidence="1" id="KW-0472">Membrane</keyword>